<dbReference type="Proteomes" id="UP000008986">
    <property type="component" value="Segment"/>
</dbReference>
<protein>
    <submittedName>
        <fullName evidence="1">Uncharacterized protein</fullName>
    </submittedName>
</protein>
<organism evidence="1 2">
    <name type="scientific">Delftia phage PhiW-14</name>
    <name type="common">Deftia acidovorans bacteriophage phiW-14</name>
    <dbReference type="NCBI Taxonomy" id="665032"/>
    <lineage>
        <taxon>Viruses</taxon>
        <taxon>Duplodnaviria</taxon>
        <taxon>Heunggongvirae</taxon>
        <taxon>Uroviricota</taxon>
        <taxon>Caudoviricetes</taxon>
        <taxon>Ionavirus</taxon>
        <taxon>Ionavirus W14</taxon>
    </lineage>
</organism>
<sequence length="148" mass="17661">MNKIFNPFREALKHLRTSNDLDRGFHPLHKDNENFVCWALDCVKDNQKSIEQGRHNSALCDAAQYHIRDLLVGQATVINWLQRYSPEYRSIRNEYDRGRMLHRLLQDLQQAYRWRWTLSMAAEYDAGKNNFIKQYMIDLGRKNMGVED</sequence>
<accession>C9DGE6</accession>
<reference evidence="2" key="1">
    <citation type="submission" date="2009-07" db="EMBL/GenBank/DDBJ databases">
        <authorList>
            <person name="Kropinski A.M."/>
            <person name="Villegas A."/>
            <person name="Lingohr E.J."/>
        </authorList>
    </citation>
    <scope>NUCLEOTIDE SEQUENCE [LARGE SCALE GENOMIC DNA]</scope>
</reference>
<dbReference type="RefSeq" id="YP_003359029.1">
    <property type="nucleotide sequence ID" value="NC_013697.1"/>
</dbReference>
<gene>
    <name evidence="1" type="primary">175</name>
</gene>
<evidence type="ECO:0000313" key="2">
    <source>
        <dbReference type="Proteomes" id="UP000008986"/>
    </source>
</evidence>
<dbReference type="KEGG" id="vg:8684123"/>
<name>C9DGE6_BPW14</name>
<keyword evidence="2" id="KW-1185">Reference proteome</keyword>
<dbReference type="GeneID" id="8684123"/>
<evidence type="ECO:0000313" key="1">
    <source>
        <dbReference type="EMBL" id="ACV50197.1"/>
    </source>
</evidence>
<organismHost>
    <name type="scientific">Delftia acidovorans</name>
    <name type="common">Pseudomonas acidovorans</name>
    <name type="synonym">Comamonas acidovorans</name>
    <dbReference type="NCBI Taxonomy" id="80866"/>
</organismHost>
<dbReference type="EMBL" id="GQ357915">
    <property type="protein sequence ID" value="ACV50197.1"/>
    <property type="molecule type" value="Genomic_DNA"/>
</dbReference>
<proteinExistence type="predicted"/>